<organism evidence="1 2">
    <name type="scientific">Mediterranea massiliensis</name>
    <dbReference type="NCBI Taxonomy" id="1841865"/>
    <lineage>
        <taxon>Bacteria</taxon>
        <taxon>Pseudomonadati</taxon>
        <taxon>Bacteroidota</taxon>
        <taxon>Bacteroidia</taxon>
        <taxon>Bacteroidales</taxon>
        <taxon>Bacteroidaceae</taxon>
        <taxon>Mediterranea</taxon>
    </lineage>
</organism>
<dbReference type="EMBL" id="DYVX01000090">
    <property type="protein sequence ID" value="HJF92929.1"/>
    <property type="molecule type" value="Genomic_DNA"/>
</dbReference>
<dbReference type="AlphaFoldDB" id="A0A921HXJ2"/>
<name>A0A921HXJ2_9BACT</name>
<accession>A0A921HXJ2</accession>
<dbReference type="Proteomes" id="UP000717835">
    <property type="component" value="Unassembled WGS sequence"/>
</dbReference>
<feature type="non-terminal residue" evidence="1">
    <location>
        <position position="1"/>
    </location>
</feature>
<evidence type="ECO:0000313" key="1">
    <source>
        <dbReference type="EMBL" id="HJF92929.1"/>
    </source>
</evidence>
<dbReference type="RefSeq" id="WP_276828835.1">
    <property type="nucleotide sequence ID" value="NZ_DYVX01000090.1"/>
</dbReference>
<proteinExistence type="predicted"/>
<evidence type="ECO:0000313" key="2">
    <source>
        <dbReference type="Proteomes" id="UP000717835"/>
    </source>
</evidence>
<protein>
    <submittedName>
        <fullName evidence="1">DUF4848 domain-containing protein</fullName>
    </submittedName>
</protein>
<comment type="caution">
    <text evidence="1">The sequence shown here is derived from an EMBL/GenBank/DDBJ whole genome shotgun (WGS) entry which is preliminary data.</text>
</comment>
<dbReference type="Gene3D" id="2.60.40.3900">
    <property type="match status" value="1"/>
</dbReference>
<reference evidence="1" key="1">
    <citation type="journal article" date="2021" name="PeerJ">
        <title>Extensive microbial diversity within the chicken gut microbiome revealed by metagenomics and culture.</title>
        <authorList>
            <person name="Gilroy R."/>
            <person name="Ravi A."/>
            <person name="Getino M."/>
            <person name="Pursley I."/>
            <person name="Horton D.L."/>
            <person name="Alikhan N.F."/>
            <person name="Baker D."/>
            <person name="Gharbi K."/>
            <person name="Hall N."/>
            <person name="Watson M."/>
            <person name="Adriaenssens E.M."/>
            <person name="Foster-Nyarko E."/>
            <person name="Jarju S."/>
            <person name="Secka A."/>
            <person name="Antonio M."/>
            <person name="Oren A."/>
            <person name="Chaudhuri R.R."/>
            <person name="La Ragione R."/>
            <person name="Hildebrand F."/>
            <person name="Pallen M.J."/>
        </authorList>
    </citation>
    <scope>NUCLEOTIDE SEQUENCE</scope>
    <source>
        <strain evidence="1">CHK55-1828</strain>
    </source>
</reference>
<sequence>EIDRAATLSDAEAIKEKYREFFLYNDNPEDEELFNPYLPNEKSSYAYVCNIRGEVQIGNEIHNFNTITDVRNTKEFQRFHEVETRGVETHSNYLKSTVGKSKFWAEGRLDGNEVVAIEFTAHKKGLFGWNKYKTAYYVRVQRYSRTWESFSPDFMYYINSGANGLWTRELKSHTLVPVGRLAYHQTATMDLYIYSRGTGEAGAGVLRLNYTSSRGSK</sequence>
<gene>
    <name evidence="1" type="ORF">K8W02_11195</name>
</gene>
<reference evidence="1" key="2">
    <citation type="submission" date="2021-09" db="EMBL/GenBank/DDBJ databases">
        <authorList>
            <person name="Gilroy R."/>
        </authorList>
    </citation>
    <scope>NUCLEOTIDE SEQUENCE</scope>
    <source>
        <strain evidence="1">CHK55-1828</strain>
    </source>
</reference>